<dbReference type="GeneID" id="45543518"/>
<reference evidence="1 2" key="1">
    <citation type="submission" date="2020-05" db="EMBL/GenBank/DDBJ databases">
        <title>Genetic diversity of Pseudomonas cichorii.</title>
        <authorList>
            <person name="Tani S."/>
            <person name="Yagi H."/>
            <person name="Hashimoto S."/>
            <person name="Iiyama K."/>
            <person name="Furuya N."/>
        </authorList>
    </citation>
    <scope>NUCLEOTIDE SEQUENCE [LARGE SCALE GENOMIC DNA]</scope>
    <source>
        <strain evidence="1 2">LMG 2162</strain>
    </source>
</reference>
<keyword evidence="2" id="KW-1185">Reference proteome</keyword>
<evidence type="ECO:0000313" key="1">
    <source>
        <dbReference type="EMBL" id="GFM90779.1"/>
    </source>
</evidence>
<comment type="caution">
    <text evidence="1">The sequence shown here is derived from an EMBL/GenBank/DDBJ whole genome shotgun (WGS) entry which is preliminary data.</text>
</comment>
<sequence length="288" mass="31279">MPELIVRKETGELLFDTSKITYGLVKSGYMTYLRSDGVYVIRGSNVDPDQKSSYNYNAGKYPIHGFTVSNARSPVVFIVGRGCLVSTARSGDSVTFYYASASTDTKYYCFDLMADDIPGSPYLKTFLNNGVCTFNSLQPPLNIAGVVQAPGPGSVWPNGRYRETYAGGVMTRLSYYSMTQASGANIACIVNIDVGGGECAVFLPWSRTATVIDSEAWSFTQPWSYGVVEGAYGRAGGISFIFAATTEGIFSQYVGTGAYSPASYVNLPTDRYPQALYIRTAGLPFPYR</sequence>
<dbReference type="RefSeq" id="WP_025261066.1">
    <property type="nucleotide sequence ID" value="NZ_BLWA01000002.1"/>
</dbReference>
<protein>
    <submittedName>
        <fullName evidence="1">Uncharacterized protein</fullName>
    </submittedName>
</protein>
<organism evidence="1 2">
    <name type="scientific">Pseudomonas cichorii</name>
    <dbReference type="NCBI Taxonomy" id="36746"/>
    <lineage>
        <taxon>Bacteria</taxon>
        <taxon>Pseudomonadati</taxon>
        <taxon>Pseudomonadota</taxon>
        <taxon>Gammaproteobacteria</taxon>
        <taxon>Pseudomonadales</taxon>
        <taxon>Pseudomonadaceae</taxon>
        <taxon>Pseudomonas</taxon>
    </lineage>
</organism>
<accession>A0ABQ1DIE1</accession>
<evidence type="ECO:0000313" key="2">
    <source>
        <dbReference type="Proteomes" id="UP000614982"/>
    </source>
</evidence>
<gene>
    <name evidence="1" type="ORF">PSCICP_07510</name>
</gene>
<name>A0ABQ1DIE1_PSECI</name>
<dbReference type="Proteomes" id="UP000614982">
    <property type="component" value="Unassembled WGS sequence"/>
</dbReference>
<proteinExistence type="predicted"/>
<dbReference type="EMBL" id="BLWA01000002">
    <property type="protein sequence ID" value="GFM90779.1"/>
    <property type="molecule type" value="Genomic_DNA"/>
</dbReference>